<evidence type="ECO:0000313" key="6">
    <source>
        <dbReference type="EMBL" id="MDG0815879.1"/>
    </source>
</evidence>
<dbReference type="InterPro" id="IPR000847">
    <property type="entry name" value="LysR_HTH_N"/>
</dbReference>
<evidence type="ECO:0000313" key="7">
    <source>
        <dbReference type="Proteomes" id="UP001152321"/>
    </source>
</evidence>
<evidence type="ECO:0000256" key="1">
    <source>
        <dbReference type="ARBA" id="ARBA00009437"/>
    </source>
</evidence>
<keyword evidence="4" id="KW-0804">Transcription</keyword>
<evidence type="ECO:0000256" key="2">
    <source>
        <dbReference type="ARBA" id="ARBA00023015"/>
    </source>
</evidence>
<dbReference type="PROSITE" id="PS50931">
    <property type="entry name" value="HTH_LYSR"/>
    <property type="match status" value="1"/>
</dbReference>
<organism evidence="6 7">
    <name type="scientific">Bdellovibrio svalbardensis</name>
    <dbReference type="NCBI Taxonomy" id="2972972"/>
    <lineage>
        <taxon>Bacteria</taxon>
        <taxon>Pseudomonadati</taxon>
        <taxon>Bdellovibrionota</taxon>
        <taxon>Bdellovibrionia</taxon>
        <taxon>Bdellovibrionales</taxon>
        <taxon>Pseudobdellovibrionaceae</taxon>
        <taxon>Bdellovibrio</taxon>
    </lineage>
</organism>
<evidence type="ECO:0000259" key="5">
    <source>
        <dbReference type="PROSITE" id="PS50931"/>
    </source>
</evidence>
<protein>
    <submittedName>
        <fullName evidence="6">LysR family transcriptional regulator</fullName>
    </submittedName>
</protein>
<keyword evidence="3" id="KW-0238">DNA-binding</keyword>
<sequence length="301" mass="33712">MKIQNLEDLSAFLQVAETGGFSGAARRLQVPVSVVSKRVARLEAALGQRLFQRSTRAVNLTEEGKGLVPKVQRLFGDLREMEEQFANSQDLKGPIRLTMPWGLSQGPVAKILTEFRKKHPLVEVQVHFSDALEKLVEGGFDLAIRFSTMEDSSMVARRLGPNYLKMVATPAYLKKHGTPKTVKDLKAHPLLMIPQHRMRKFQKSGVTLNELQSTPSVITNNGLFLVEIAKAGGGIAIRSHWDVVDLLKRKELVEVVVNDRLESSNDAYIVTPSNRYMSPRVRALMDALVEEFPKFLKTEPN</sequence>
<dbReference type="InterPro" id="IPR005119">
    <property type="entry name" value="LysR_subst-bd"/>
</dbReference>
<dbReference type="Pfam" id="PF03466">
    <property type="entry name" value="LysR_substrate"/>
    <property type="match status" value="1"/>
</dbReference>
<accession>A0ABT6DG92</accession>
<proteinExistence type="inferred from homology"/>
<dbReference type="PANTHER" id="PTHR30537:SF5">
    <property type="entry name" value="HTH-TYPE TRANSCRIPTIONAL ACTIVATOR TTDR-RELATED"/>
    <property type="match status" value="1"/>
</dbReference>
<dbReference type="SUPFAM" id="SSF46785">
    <property type="entry name" value="Winged helix' DNA-binding domain"/>
    <property type="match status" value="1"/>
</dbReference>
<dbReference type="Pfam" id="PF00126">
    <property type="entry name" value="HTH_1"/>
    <property type="match status" value="1"/>
</dbReference>
<reference evidence="6" key="1">
    <citation type="submission" date="2022-08" db="EMBL/GenBank/DDBJ databases">
        <title>Novel Bdellovibrio Species Isolated from Svalbard: Designation Bdellovibrio svalbardensis.</title>
        <authorList>
            <person name="Mitchell R.J."/>
            <person name="Choi S.Y."/>
        </authorList>
    </citation>
    <scope>NUCLEOTIDE SEQUENCE</scope>
    <source>
        <strain evidence="6">PAP01</strain>
    </source>
</reference>
<dbReference type="RefSeq" id="WP_277577358.1">
    <property type="nucleotide sequence ID" value="NZ_JANRMI010000002.1"/>
</dbReference>
<dbReference type="Gene3D" id="1.10.10.10">
    <property type="entry name" value="Winged helix-like DNA-binding domain superfamily/Winged helix DNA-binding domain"/>
    <property type="match status" value="1"/>
</dbReference>
<evidence type="ECO:0000256" key="4">
    <source>
        <dbReference type="ARBA" id="ARBA00023163"/>
    </source>
</evidence>
<evidence type="ECO:0000256" key="3">
    <source>
        <dbReference type="ARBA" id="ARBA00023125"/>
    </source>
</evidence>
<dbReference type="InterPro" id="IPR036388">
    <property type="entry name" value="WH-like_DNA-bd_sf"/>
</dbReference>
<dbReference type="SUPFAM" id="SSF53850">
    <property type="entry name" value="Periplasmic binding protein-like II"/>
    <property type="match status" value="1"/>
</dbReference>
<name>A0ABT6DG92_9BACT</name>
<dbReference type="EMBL" id="JANRMI010000002">
    <property type="protein sequence ID" value="MDG0815879.1"/>
    <property type="molecule type" value="Genomic_DNA"/>
</dbReference>
<keyword evidence="2" id="KW-0805">Transcription regulation</keyword>
<dbReference type="Gene3D" id="3.40.190.290">
    <property type="match status" value="1"/>
</dbReference>
<dbReference type="Proteomes" id="UP001152321">
    <property type="component" value="Unassembled WGS sequence"/>
</dbReference>
<comment type="similarity">
    <text evidence="1">Belongs to the LysR transcriptional regulatory family.</text>
</comment>
<comment type="caution">
    <text evidence="6">The sequence shown here is derived from an EMBL/GenBank/DDBJ whole genome shotgun (WGS) entry which is preliminary data.</text>
</comment>
<dbReference type="InterPro" id="IPR058163">
    <property type="entry name" value="LysR-type_TF_proteobact-type"/>
</dbReference>
<feature type="domain" description="HTH lysR-type" evidence="5">
    <location>
        <begin position="4"/>
        <end position="61"/>
    </location>
</feature>
<dbReference type="CDD" id="cd08422">
    <property type="entry name" value="PBP2_CrgA_like"/>
    <property type="match status" value="1"/>
</dbReference>
<gene>
    <name evidence="6" type="ORF">NWE73_05870</name>
</gene>
<dbReference type="InterPro" id="IPR036390">
    <property type="entry name" value="WH_DNA-bd_sf"/>
</dbReference>
<keyword evidence="7" id="KW-1185">Reference proteome</keyword>
<dbReference type="PANTHER" id="PTHR30537">
    <property type="entry name" value="HTH-TYPE TRANSCRIPTIONAL REGULATOR"/>
    <property type="match status" value="1"/>
</dbReference>